<dbReference type="EMBL" id="JACHMH010000001">
    <property type="protein sequence ID" value="MBB4680248.1"/>
    <property type="molecule type" value="Genomic_DNA"/>
</dbReference>
<evidence type="ECO:0000313" key="1">
    <source>
        <dbReference type="EMBL" id="MBB4680248.1"/>
    </source>
</evidence>
<proteinExistence type="predicted"/>
<keyword evidence="2" id="KW-1185">Reference proteome</keyword>
<gene>
    <name evidence="1" type="ORF">HNR67_006366</name>
</gene>
<dbReference type="InterPro" id="IPR001646">
    <property type="entry name" value="5peptide_repeat"/>
</dbReference>
<dbReference type="Proteomes" id="UP000533598">
    <property type="component" value="Unassembled WGS sequence"/>
</dbReference>
<comment type="caution">
    <text evidence="1">The sequence shown here is derived from an EMBL/GenBank/DDBJ whole genome shotgun (WGS) entry which is preliminary data.</text>
</comment>
<dbReference type="RefSeq" id="WP_185005906.1">
    <property type="nucleotide sequence ID" value="NZ_BAAAUI010000009.1"/>
</dbReference>
<dbReference type="SUPFAM" id="SSF141571">
    <property type="entry name" value="Pentapeptide repeat-like"/>
    <property type="match status" value="1"/>
</dbReference>
<sequence length="373" mass="40932">MGNSGKRRRVAGLRRPAPRGWRRAVAMFSWDGWLKVTALLTSLATVAALWFTAEALHTTRGQVGLTEQGQYTDRFGKAVEQLGSDKPAIRMGGLYALERLARDSARDHATIVEVLSAYVRERAPRDNCRDPRPAADVQTALTVLGRRDAGRDQHARVDWRGACLAGAELSEAHLGQARLDGVNLRDAVLRGANLTGAQLRDADLTNAYLVDTDLRGADLHQTRMAGAFVGGRSPTGLVINPAAQLQVRTQSPPVVETRMVILKARPGDDSVWMDYWRQELPRSGDLNMDQTGISAGQQAQFAVMPGTVAPDWERCRLAQNWGIRVEFAELRPGSHLCARTREGRLAQIRVIDLPSSPKSAGAFVFAGLTWQRD</sequence>
<dbReference type="Pfam" id="PF00805">
    <property type="entry name" value="Pentapeptide"/>
    <property type="match status" value="1"/>
</dbReference>
<name>A0A7W7CFJ0_9PSEU</name>
<dbReference type="Gene3D" id="2.160.20.80">
    <property type="entry name" value="E3 ubiquitin-protein ligase SopA"/>
    <property type="match status" value="1"/>
</dbReference>
<dbReference type="PANTHER" id="PTHR14136:SF17">
    <property type="entry name" value="BTB_POZ DOMAIN-CONTAINING PROTEIN KCTD9"/>
    <property type="match status" value="1"/>
</dbReference>
<evidence type="ECO:0000313" key="2">
    <source>
        <dbReference type="Proteomes" id="UP000533598"/>
    </source>
</evidence>
<dbReference type="InterPro" id="IPR051082">
    <property type="entry name" value="Pentapeptide-BTB/POZ_domain"/>
</dbReference>
<organism evidence="1 2">
    <name type="scientific">Crossiella cryophila</name>
    <dbReference type="NCBI Taxonomy" id="43355"/>
    <lineage>
        <taxon>Bacteria</taxon>
        <taxon>Bacillati</taxon>
        <taxon>Actinomycetota</taxon>
        <taxon>Actinomycetes</taxon>
        <taxon>Pseudonocardiales</taxon>
        <taxon>Pseudonocardiaceae</taxon>
        <taxon>Crossiella</taxon>
    </lineage>
</organism>
<dbReference type="PANTHER" id="PTHR14136">
    <property type="entry name" value="BTB_POZ DOMAIN-CONTAINING PROTEIN KCTD9"/>
    <property type="match status" value="1"/>
</dbReference>
<accession>A0A7W7CFJ0</accession>
<reference evidence="1 2" key="1">
    <citation type="submission" date="2020-08" db="EMBL/GenBank/DDBJ databases">
        <title>Sequencing the genomes of 1000 actinobacteria strains.</title>
        <authorList>
            <person name="Klenk H.-P."/>
        </authorList>
    </citation>
    <scope>NUCLEOTIDE SEQUENCE [LARGE SCALE GENOMIC DNA]</scope>
    <source>
        <strain evidence="1 2">DSM 44230</strain>
    </source>
</reference>
<dbReference type="AlphaFoldDB" id="A0A7W7CFJ0"/>
<protein>
    <submittedName>
        <fullName evidence="1">Uncharacterized protein YjbI with pentapeptide repeats</fullName>
    </submittedName>
</protein>